<comment type="caution">
    <text evidence="1">The sequence shown here is derived from an EMBL/GenBank/DDBJ whole genome shotgun (WGS) entry which is preliminary data.</text>
</comment>
<protein>
    <recommendedName>
        <fullName evidence="3">DUF3575 domain-containing protein</fullName>
    </recommendedName>
</protein>
<accession>A0ABQ1L289</accession>
<reference evidence="2" key="1">
    <citation type="journal article" date="2019" name="Int. J. Syst. Evol. Microbiol.">
        <title>The Global Catalogue of Microorganisms (GCM) 10K type strain sequencing project: providing services to taxonomists for standard genome sequencing and annotation.</title>
        <authorList>
            <consortium name="The Broad Institute Genomics Platform"/>
            <consortium name="The Broad Institute Genome Sequencing Center for Infectious Disease"/>
            <person name="Wu L."/>
            <person name="Ma J."/>
        </authorList>
    </citation>
    <scope>NUCLEOTIDE SEQUENCE [LARGE SCALE GENOMIC DNA]</scope>
    <source>
        <strain evidence="2">CGMCC 1.15342</strain>
    </source>
</reference>
<dbReference type="EMBL" id="BMIK01000001">
    <property type="protein sequence ID" value="GGC17914.1"/>
    <property type="molecule type" value="Genomic_DNA"/>
</dbReference>
<dbReference type="Proteomes" id="UP000597338">
    <property type="component" value="Unassembled WGS sequence"/>
</dbReference>
<evidence type="ECO:0000313" key="1">
    <source>
        <dbReference type="EMBL" id="GGC17914.1"/>
    </source>
</evidence>
<evidence type="ECO:0000313" key="2">
    <source>
        <dbReference type="Proteomes" id="UP000597338"/>
    </source>
</evidence>
<name>A0ABQ1L289_9SPHI</name>
<evidence type="ECO:0008006" key="3">
    <source>
        <dbReference type="Google" id="ProtNLM"/>
    </source>
</evidence>
<keyword evidence="2" id="KW-1185">Reference proteome</keyword>
<organism evidence="1 2">
    <name type="scientific">Parapedobacter defluvii</name>
    <dbReference type="NCBI Taxonomy" id="2045106"/>
    <lineage>
        <taxon>Bacteria</taxon>
        <taxon>Pseudomonadati</taxon>
        <taxon>Bacteroidota</taxon>
        <taxon>Sphingobacteriia</taxon>
        <taxon>Sphingobacteriales</taxon>
        <taxon>Sphingobacteriaceae</taxon>
        <taxon>Parapedobacter</taxon>
    </lineage>
</organism>
<proteinExistence type="predicted"/>
<sequence>MQVKAQQPDSQLQQQARLADYDMNVAKINLLALPFRDISLQYERAVSRKISLAVGFRMIPKGRFPMLDAFESYIDDEATFEELQNIRLSNQAFTVESRFYFGRHDGPRGFYIAPYGRYSTYGLDFNEFEYTIEGEDEAGNYYTETHTIALNGRINGFTGGVLFGSQWRIGRWVYLDWWILGPAYGAASGKLSGSSSMPLDPEAQSALADELENLEIPMVDTEAHVDSKGARLDMRGPWAGIRTGLAIGVRF</sequence>
<gene>
    <name evidence="1" type="ORF">GCM10011386_07350</name>
</gene>